<organism evidence="1">
    <name type="scientific">Porphyromonas phage phage008a_KCOM2797</name>
    <dbReference type="NCBI Taxonomy" id="3154099"/>
    <lineage>
        <taxon>Viruses</taxon>
    </lineage>
</organism>
<accession>A0AAT9JK02</accession>
<evidence type="ECO:0000313" key="1">
    <source>
        <dbReference type="EMBL" id="DBA54981.1"/>
    </source>
</evidence>
<sequence length="144" mass="16459">MEKQIFTAVADRLKGVTAIRWIDADEGQLQASERPPVAFPCCLIEMAYTSCTQLSATDQRVTVRLRLVVAFDDVAPTNTHVPVAVRDKALKRLDILQQVHESLQWWDNERMFMPIRRVSVSPVRHALGLKVYEAVYETDYLDTL</sequence>
<dbReference type="EMBL" id="BK068090">
    <property type="protein sequence ID" value="DBA54981.1"/>
    <property type="molecule type" value="Genomic_DNA"/>
</dbReference>
<name>A0AAT9JK02_9VIRU</name>
<proteinExistence type="predicted"/>
<reference evidence="1" key="1">
    <citation type="journal article" date="2023" name="Microbiome">
        <title>Phages are unrecognized players in the ecology of the oral pathogen Porphyromonas gingivalis.</title>
        <authorList>
            <person name="Matrishin C.B."/>
            <person name="Haase E.M."/>
            <person name="Dewhirst F.E."/>
            <person name="Mark Welch J.L."/>
            <person name="Miranda-Sanchez F."/>
            <person name="Chen T."/>
            <person name="MacFarland D.C."/>
            <person name="Kauffman K.M."/>
        </authorList>
    </citation>
    <scope>NUCLEOTIDE SEQUENCE</scope>
</reference>
<reference evidence="1" key="2">
    <citation type="submission" date="2024-05" db="EMBL/GenBank/DDBJ databases">
        <authorList>
            <person name="Matrishin C.B."/>
            <person name="Kauffman K.M."/>
        </authorList>
    </citation>
    <scope>NUCLEOTIDE SEQUENCE</scope>
</reference>
<protein>
    <submittedName>
        <fullName evidence="1">Tail completion</fullName>
    </submittedName>
</protein>